<name>A0A8H4LEZ6_9HYPO</name>
<dbReference type="EMBL" id="JAADYS010000697">
    <property type="protein sequence ID" value="KAF4467771.1"/>
    <property type="molecule type" value="Genomic_DNA"/>
</dbReference>
<comment type="caution">
    <text evidence="1">The sequence shown here is derived from an EMBL/GenBank/DDBJ whole genome shotgun (WGS) entry which is preliminary data.</text>
</comment>
<accession>A0A8H4LEZ6</accession>
<keyword evidence="2" id="KW-1185">Reference proteome</keyword>
<gene>
    <name evidence="1" type="ORF">FALBO_5366</name>
</gene>
<dbReference type="AlphaFoldDB" id="A0A8H4LEZ6"/>
<protein>
    <submittedName>
        <fullName evidence="1">Uncharacterized protein</fullName>
    </submittedName>
</protein>
<dbReference type="Proteomes" id="UP000554235">
    <property type="component" value="Unassembled WGS sequence"/>
</dbReference>
<proteinExistence type="predicted"/>
<sequence length="394" mass="43328">MDNGAIRAIMAGTVAYDTFNGHAVWPEIPPRRNSGKIGVLIIGLSRQGGQGEFLNIKETEALVDGLERYIKGVRLLNTLCTAAALFPPLEALSELLDWVRTVDNLSGSETAKSVIPPSPFIQTKSDMLSIEQVISMFKSRCKRALDPNNEVHQIQSPLYVTCSAQLDDSSYPIRASRGQFLEHKPLGLIITVLEALNIPVELSIQIALFPILSGVRLQIKGHELEQLFPAEQLISALAYSLVDQRGLNTFKIESPVSSPVPTDLEALEHTPATHETALKHTIALIREHCGTMVLNYAQVMSDLDYRLCKTLSVDSEAVGVAAQTAKDLYLYLSDDGPREEDRQRLATDEEELKLHQQLLQGDGGDNKLLLETLAILSEVVSIVVGELTEKEDRA</sequence>
<evidence type="ECO:0000313" key="2">
    <source>
        <dbReference type="Proteomes" id="UP000554235"/>
    </source>
</evidence>
<dbReference type="OrthoDB" id="5220943at2759"/>
<evidence type="ECO:0000313" key="1">
    <source>
        <dbReference type="EMBL" id="KAF4467771.1"/>
    </source>
</evidence>
<organism evidence="1 2">
    <name type="scientific">Fusarium albosuccineum</name>
    <dbReference type="NCBI Taxonomy" id="1237068"/>
    <lineage>
        <taxon>Eukaryota</taxon>
        <taxon>Fungi</taxon>
        <taxon>Dikarya</taxon>
        <taxon>Ascomycota</taxon>
        <taxon>Pezizomycotina</taxon>
        <taxon>Sordariomycetes</taxon>
        <taxon>Hypocreomycetidae</taxon>
        <taxon>Hypocreales</taxon>
        <taxon>Nectriaceae</taxon>
        <taxon>Fusarium</taxon>
        <taxon>Fusarium decemcellulare species complex</taxon>
    </lineage>
</organism>
<reference evidence="1 2" key="1">
    <citation type="submission" date="2020-01" db="EMBL/GenBank/DDBJ databases">
        <title>Identification and distribution of gene clusters putatively required for synthesis of sphingolipid metabolism inhibitors in phylogenetically diverse species of the filamentous fungus Fusarium.</title>
        <authorList>
            <person name="Kim H.-S."/>
            <person name="Busman M."/>
            <person name="Brown D.W."/>
            <person name="Divon H."/>
            <person name="Uhlig S."/>
            <person name="Proctor R.H."/>
        </authorList>
    </citation>
    <scope>NUCLEOTIDE SEQUENCE [LARGE SCALE GENOMIC DNA]</scope>
    <source>
        <strain evidence="1 2">NRRL 20459</strain>
    </source>
</reference>